<dbReference type="PANTHER" id="PTHR43591:SF24">
    <property type="entry name" value="2-METHOXY-6-POLYPRENYL-1,4-BENZOQUINOL METHYLASE, MITOCHONDRIAL"/>
    <property type="match status" value="1"/>
</dbReference>
<dbReference type="SUPFAM" id="SSF53335">
    <property type="entry name" value="S-adenosyl-L-methionine-dependent methyltransferases"/>
    <property type="match status" value="1"/>
</dbReference>
<reference evidence="1 2" key="1">
    <citation type="journal article" date="2011" name="PLoS Pathog.">
        <title>Endophytic Life Strategies Decoded by Genome and Transcriptome Analyses of the Mutualistic Root Symbiont Piriformospora indica.</title>
        <authorList>
            <person name="Zuccaro A."/>
            <person name="Lahrmann U."/>
            <person name="Guldener U."/>
            <person name="Langen G."/>
            <person name="Pfiffi S."/>
            <person name="Biedenkopf D."/>
            <person name="Wong P."/>
            <person name="Samans B."/>
            <person name="Grimm C."/>
            <person name="Basiewicz M."/>
            <person name="Murat C."/>
            <person name="Martin F."/>
            <person name="Kogel K.H."/>
        </authorList>
    </citation>
    <scope>NUCLEOTIDE SEQUENCE [LARGE SCALE GENOMIC DNA]</scope>
    <source>
        <strain evidence="1 2">DSM 11827</strain>
    </source>
</reference>
<comment type="caution">
    <text evidence="1">The sequence shown here is derived from an EMBL/GenBank/DDBJ whole genome shotgun (WGS) entry which is preliminary data.</text>
</comment>
<dbReference type="OrthoDB" id="2013972at2759"/>
<dbReference type="STRING" id="1109443.G4TN42"/>
<dbReference type="Gene3D" id="3.40.50.150">
    <property type="entry name" value="Vaccinia Virus protein VP39"/>
    <property type="match status" value="1"/>
</dbReference>
<evidence type="ECO:0000313" key="2">
    <source>
        <dbReference type="Proteomes" id="UP000007148"/>
    </source>
</evidence>
<dbReference type="Proteomes" id="UP000007148">
    <property type="component" value="Unassembled WGS sequence"/>
</dbReference>
<dbReference type="InterPro" id="IPR029063">
    <property type="entry name" value="SAM-dependent_MTases_sf"/>
</dbReference>
<name>G4TN42_SERID</name>
<evidence type="ECO:0008006" key="3">
    <source>
        <dbReference type="Google" id="ProtNLM"/>
    </source>
</evidence>
<gene>
    <name evidence="1" type="ORF">PIIN_06670</name>
</gene>
<protein>
    <recommendedName>
        <fullName evidence="3">Methyltransferase domain-containing protein</fullName>
    </recommendedName>
</protein>
<dbReference type="AlphaFoldDB" id="G4TN42"/>
<organism evidence="1 2">
    <name type="scientific">Serendipita indica (strain DSM 11827)</name>
    <name type="common">Root endophyte fungus</name>
    <name type="synonym">Piriformospora indica</name>
    <dbReference type="NCBI Taxonomy" id="1109443"/>
    <lineage>
        <taxon>Eukaryota</taxon>
        <taxon>Fungi</taxon>
        <taxon>Dikarya</taxon>
        <taxon>Basidiomycota</taxon>
        <taxon>Agaricomycotina</taxon>
        <taxon>Agaricomycetes</taxon>
        <taxon>Sebacinales</taxon>
        <taxon>Serendipitaceae</taxon>
        <taxon>Serendipita</taxon>
    </lineage>
</organism>
<dbReference type="InParanoid" id="G4TN42"/>
<dbReference type="Pfam" id="PF13489">
    <property type="entry name" value="Methyltransf_23"/>
    <property type="match status" value="1"/>
</dbReference>
<keyword evidence="2" id="KW-1185">Reference proteome</keyword>
<accession>G4TN42</accession>
<dbReference type="CDD" id="cd02440">
    <property type="entry name" value="AdoMet_MTases"/>
    <property type="match status" value="1"/>
</dbReference>
<dbReference type="HOGENOM" id="CLU_093259_2_0_1"/>
<proteinExistence type="predicted"/>
<dbReference type="GO" id="GO:0008168">
    <property type="term" value="F:methyltransferase activity"/>
    <property type="evidence" value="ECO:0007669"/>
    <property type="project" value="TreeGrafter"/>
</dbReference>
<sequence>MTDHLLTRGEGKPVYGMPHNEKEFNRLDVQHEAVTLVFEGLNVCNEEVDRILGSSGDERRVLDLGSGSGVWCIQMAERYPHAHVLGLDIKPQDRSNIPPNCAFEIWDVNNGLEKFYGQFDLVHTRFTSGIFSNPQAVFLEMERCLKPGGLLIIISPTFLLCDDRKTLYPLYTKANPHGSWLQRSFMGDLIPSEFHNAQLTPIFQQRCFLG</sequence>
<evidence type="ECO:0000313" key="1">
    <source>
        <dbReference type="EMBL" id="CCA72733.1"/>
    </source>
</evidence>
<dbReference type="EMBL" id="CAFZ01000180">
    <property type="protein sequence ID" value="CCA72733.1"/>
    <property type="molecule type" value="Genomic_DNA"/>
</dbReference>
<dbReference type="PANTHER" id="PTHR43591">
    <property type="entry name" value="METHYLTRANSFERASE"/>
    <property type="match status" value="1"/>
</dbReference>